<evidence type="ECO:0000313" key="4">
    <source>
        <dbReference type="Proteomes" id="UP000035068"/>
    </source>
</evidence>
<keyword evidence="1" id="KW-0560">Oxidoreductase</keyword>
<reference evidence="3 4" key="1">
    <citation type="submission" date="2014-12" db="EMBL/GenBank/DDBJ databases">
        <title>Genomes of Geoalkalibacter ferrihydriticus and Geoalkalibacter subterraneus, two haloalkaliphilic metal-reducing members of the Geobacteraceae.</title>
        <authorList>
            <person name="Badalamenti J.P."/>
            <person name="Torres C.I."/>
            <person name="Krajmalnik-Brown R."/>
            <person name="Bond D.R."/>
        </authorList>
    </citation>
    <scope>NUCLEOTIDE SEQUENCE [LARGE SCALE GENOMIC DNA]</scope>
    <source>
        <strain evidence="3 4">DSM 17813</strain>
    </source>
</reference>
<dbReference type="InterPro" id="IPR052019">
    <property type="entry name" value="F420H2_bilvrd_red/Heme_oxyg"/>
</dbReference>
<organism evidence="3 4">
    <name type="scientific">Geoalkalibacter ferrihydriticus DSM 17813</name>
    <dbReference type="NCBI Taxonomy" id="1121915"/>
    <lineage>
        <taxon>Bacteria</taxon>
        <taxon>Pseudomonadati</taxon>
        <taxon>Thermodesulfobacteriota</taxon>
        <taxon>Desulfuromonadia</taxon>
        <taxon>Desulfuromonadales</taxon>
        <taxon>Geoalkalibacteraceae</taxon>
        <taxon>Geoalkalibacter</taxon>
    </lineage>
</organism>
<proteinExistence type="predicted"/>
<protein>
    <recommendedName>
        <fullName evidence="2">Pyridoxamine 5'-phosphate oxidase N-terminal domain-containing protein</fullName>
    </recommendedName>
</protein>
<comment type="caution">
    <text evidence="3">The sequence shown here is derived from an EMBL/GenBank/DDBJ whole genome shotgun (WGS) entry which is preliminary data.</text>
</comment>
<dbReference type="RefSeq" id="WP_040099195.1">
    <property type="nucleotide sequence ID" value="NZ_JWJD01000003.1"/>
</dbReference>
<evidence type="ECO:0000259" key="2">
    <source>
        <dbReference type="Pfam" id="PF01243"/>
    </source>
</evidence>
<dbReference type="SUPFAM" id="SSF50475">
    <property type="entry name" value="FMN-binding split barrel"/>
    <property type="match status" value="1"/>
</dbReference>
<accession>A0A0C2DTF1</accession>
<dbReference type="AlphaFoldDB" id="A0A0C2DTF1"/>
<dbReference type="GO" id="GO:0016627">
    <property type="term" value="F:oxidoreductase activity, acting on the CH-CH group of donors"/>
    <property type="evidence" value="ECO:0007669"/>
    <property type="project" value="TreeGrafter"/>
</dbReference>
<dbReference type="PANTHER" id="PTHR35176">
    <property type="entry name" value="HEME OXYGENASE HI_0854-RELATED"/>
    <property type="match status" value="1"/>
</dbReference>
<sequence length="153" mass="17009">MDDTLQKLIHELLQQQNLGVLATSAAGHPYTTLVGFAATADMKQLLFATHRATRKYANLSVDQRVSLLIDNRSNRAEDFRIAAALTAFGTAREVPAEEQDGMRAIFFAKHPMLKEFVSSPGCALCRISVQRYSLVRRFQDVMELVLDGPDPCP</sequence>
<evidence type="ECO:0000313" key="3">
    <source>
        <dbReference type="EMBL" id="KIH76719.1"/>
    </source>
</evidence>
<feature type="domain" description="Pyridoxamine 5'-phosphate oxidase N-terminal" evidence="2">
    <location>
        <begin position="6"/>
        <end position="131"/>
    </location>
</feature>
<dbReference type="GO" id="GO:0070967">
    <property type="term" value="F:coenzyme F420 binding"/>
    <property type="evidence" value="ECO:0007669"/>
    <property type="project" value="TreeGrafter"/>
</dbReference>
<dbReference type="InterPro" id="IPR011576">
    <property type="entry name" value="Pyridox_Oxase_N"/>
</dbReference>
<dbReference type="Pfam" id="PF01243">
    <property type="entry name" value="PNPOx_N"/>
    <property type="match status" value="1"/>
</dbReference>
<dbReference type="PANTHER" id="PTHR35176:SF6">
    <property type="entry name" value="HEME OXYGENASE HI_0854-RELATED"/>
    <property type="match status" value="1"/>
</dbReference>
<name>A0A0C2DTF1_9BACT</name>
<dbReference type="GO" id="GO:0005829">
    <property type="term" value="C:cytosol"/>
    <property type="evidence" value="ECO:0007669"/>
    <property type="project" value="TreeGrafter"/>
</dbReference>
<dbReference type="InterPro" id="IPR012349">
    <property type="entry name" value="Split_barrel_FMN-bd"/>
</dbReference>
<keyword evidence="4" id="KW-1185">Reference proteome</keyword>
<dbReference type="Gene3D" id="2.30.110.10">
    <property type="entry name" value="Electron Transport, Fmn-binding Protein, Chain A"/>
    <property type="match status" value="1"/>
</dbReference>
<dbReference type="EMBL" id="JWJD01000003">
    <property type="protein sequence ID" value="KIH76719.1"/>
    <property type="molecule type" value="Genomic_DNA"/>
</dbReference>
<dbReference type="Proteomes" id="UP000035068">
    <property type="component" value="Unassembled WGS sequence"/>
</dbReference>
<evidence type="ECO:0000256" key="1">
    <source>
        <dbReference type="ARBA" id="ARBA00023002"/>
    </source>
</evidence>
<gene>
    <name evidence="3" type="ORF">GFER_10320</name>
</gene>